<dbReference type="InterPro" id="IPR002915">
    <property type="entry name" value="DeoC/FbaB/LacD_aldolase"/>
</dbReference>
<evidence type="ECO:0000313" key="1">
    <source>
        <dbReference type="EMBL" id="SVB01013.1"/>
    </source>
</evidence>
<reference evidence="1" key="1">
    <citation type="submission" date="2018-05" db="EMBL/GenBank/DDBJ databases">
        <authorList>
            <person name="Lanie J.A."/>
            <person name="Ng W.-L."/>
            <person name="Kazmierczak K.M."/>
            <person name="Andrzejewski T.M."/>
            <person name="Davidsen T.M."/>
            <person name="Wayne K.J."/>
            <person name="Tettelin H."/>
            <person name="Glass J.I."/>
            <person name="Rusch D."/>
            <person name="Podicherti R."/>
            <person name="Tsui H.-C.T."/>
            <person name="Winkler M.E."/>
        </authorList>
    </citation>
    <scope>NUCLEOTIDE SEQUENCE</scope>
</reference>
<dbReference type="PIRSF" id="PIRSF038992">
    <property type="entry name" value="Aldolase_Ia"/>
    <property type="match status" value="1"/>
</dbReference>
<dbReference type="PANTHER" id="PTHR47916">
    <property type="entry name" value="FRUCTOSE-BISPHOSPHATE ALDOLASE CLASS 1"/>
    <property type="match status" value="1"/>
</dbReference>
<gene>
    <name evidence="1" type="ORF">METZ01_LOCUS153867</name>
</gene>
<dbReference type="SMART" id="SM01133">
    <property type="entry name" value="DeoC"/>
    <property type="match status" value="1"/>
</dbReference>
<protein>
    <recommendedName>
        <fullName evidence="2">Autoinducer 2 aldolase</fullName>
    </recommendedName>
</protein>
<dbReference type="Pfam" id="PF01791">
    <property type="entry name" value="DeoC"/>
    <property type="match status" value="1"/>
</dbReference>
<dbReference type="EMBL" id="UINC01025436">
    <property type="protein sequence ID" value="SVB01013.1"/>
    <property type="molecule type" value="Genomic_DNA"/>
</dbReference>
<dbReference type="InterPro" id="IPR050456">
    <property type="entry name" value="DeoC/FbaB_aldolase"/>
</dbReference>
<dbReference type="InterPro" id="IPR041720">
    <property type="entry name" value="FbaB-like"/>
</dbReference>
<dbReference type="NCBIfam" id="NF006081">
    <property type="entry name" value="PRK08227.1"/>
    <property type="match status" value="1"/>
</dbReference>
<proteinExistence type="predicted"/>
<dbReference type="PANTHER" id="PTHR47916:SF1">
    <property type="entry name" value="3-HYDROXY-5-PHOSPHONOOXYPENTANE-2,4-DIONE THIOLASE"/>
    <property type="match status" value="1"/>
</dbReference>
<dbReference type="AlphaFoldDB" id="A0A382AJ40"/>
<dbReference type="SUPFAM" id="SSF51569">
    <property type="entry name" value="Aldolase"/>
    <property type="match status" value="1"/>
</dbReference>
<organism evidence="1">
    <name type="scientific">marine metagenome</name>
    <dbReference type="NCBI Taxonomy" id="408172"/>
    <lineage>
        <taxon>unclassified sequences</taxon>
        <taxon>metagenomes</taxon>
        <taxon>ecological metagenomes</taxon>
    </lineage>
</organism>
<evidence type="ECO:0008006" key="2">
    <source>
        <dbReference type="Google" id="ProtNLM"/>
    </source>
</evidence>
<dbReference type="GO" id="GO:0004332">
    <property type="term" value="F:fructose-bisphosphate aldolase activity"/>
    <property type="evidence" value="ECO:0007669"/>
    <property type="project" value="InterPro"/>
</dbReference>
<dbReference type="Gene3D" id="3.20.20.70">
    <property type="entry name" value="Aldolase class I"/>
    <property type="match status" value="1"/>
</dbReference>
<sequence>MDFGIENRLSKIFKPESGKTVMLAVDHGYFQGPTTGLEDLRKTLAPLASLADCLFITRGMLRNCVENNIQSSICLRVSGGPSILGELSNEDIVVSLEEAIRLNVSGIGMSIFVGAENEDRSISNLGRLINEAEKYGMPVLAITAVGREMARDSRYLGLACRIAAEIGSRIVKTYYCEDFYKVAESCPVPIVMAGGKKIPEKDALEMTENAIKEGASGVDMGRNIFQSKNPPAMMKAIKAIVHKGADSKEAYDLYNQG</sequence>
<name>A0A382AJ40_9ZZZZ</name>
<dbReference type="InterPro" id="IPR013785">
    <property type="entry name" value="Aldolase_TIM"/>
</dbReference>
<accession>A0A382AJ40</accession>
<dbReference type="CDD" id="cd00958">
    <property type="entry name" value="DhnA"/>
    <property type="match status" value="1"/>
</dbReference>